<keyword evidence="4 8" id="KW-0479">Metal-binding</keyword>
<dbReference type="EC" id="3.1.-.-" evidence="8"/>
<protein>
    <recommendedName>
        <fullName evidence="8">Ribonuclease VapC</fullName>
        <shortName evidence="8">RNase VapC</shortName>
        <ecNumber evidence="8">3.1.-.-</ecNumber>
    </recommendedName>
    <alternativeName>
        <fullName evidence="8">Toxin VapC</fullName>
    </alternativeName>
</protein>
<dbReference type="SUPFAM" id="SSF88723">
    <property type="entry name" value="PIN domain-like"/>
    <property type="match status" value="1"/>
</dbReference>
<dbReference type="GO" id="GO:0016787">
    <property type="term" value="F:hydrolase activity"/>
    <property type="evidence" value="ECO:0007669"/>
    <property type="project" value="UniProtKB-KW"/>
</dbReference>
<dbReference type="PANTHER" id="PTHR33653">
    <property type="entry name" value="RIBONUCLEASE VAPC2"/>
    <property type="match status" value="1"/>
</dbReference>
<sequence>MKRFLVDTNIPSELTRERPDLRIADFLNRTPQGNILLSVMTIGEICKGIDTLPVSRKRTELQQWLDGDVRHWFAGRILPITEEVAERWGRLAADAKLSGRPLALVDGLIAATALEHDLVLVTRNTRDFANLGVDLLNPWEL</sequence>
<feature type="binding site" evidence="8">
    <location>
        <position position="106"/>
    </location>
    <ligand>
        <name>Mg(2+)</name>
        <dbReference type="ChEBI" id="CHEBI:18420"/>
    </ligand>
</feature>
<feature type="domain" description="PIN" evidence="9">
    <location>
        <begin position="5"/>
        <end position="131"/>
    </location>
</feature>
<comment type="function">
    <text evidence="8">Toxic component of a toxin-antitoxin (TA) system. An RNase.</text>
</comment>
<keyword evidence="3 8" id="KW-0540">Nuclease</keyword>
<keyword evidence="8" id="KW-0800">Toxin</keyword>
<keyword evidence="11" id="KW-1185">Reference proteome</keyword>
<dbReference type="InterPro" id="IPR002716">
    <property type="entry name" value="PIN_dom"/>
</dbReference>
<evidence type="ECO:0000259" key="9">
    <source>
        <dbReference type="Pfam" id="PF01850"/>
    </source>
</evidence>
<dbReference type="RefSeq" id="WP_089408412.1">
    <property type="nucleotide sequence ID" value="NZ_FZOU01000003.1"/>
</dbReference>
<dbReference type="EMBL" id="FZOU01000003">
    <property type="protein sequence ID" value="SNS97719.1"/>
    <property type="molecule type" value="Genomic_DNA"/>
</dbReference>
<evidence type="ECO:0000313" key="11">
    <source>
        <dbReference type="Proteomes" id="UP000198356"/>
    </source>
</evidence>
<accession>A0A239IVX6</accession>
<dbReference type="InterPro" id="IPR022907">
    <property type="entry name" value="VapC_family"/>
</dbReference>
<dbReference type="Pfam" id="PF01850">
    <property type="entry name" value="PIN"/>
    <property type="match status" value="1"/>
</dbReference>
<reference evidence="10 11" key="1">
    <citation type="submission" date="2017-06" db="EMBL/GenBank/DDBJ databases">
        <authorList>
            <person name="Kim H.J."/>
            <person name="Triplett B.A."/>
        </authorList>
    </citation>
    <scope>NUCLEOTIDE SEQUENCE [LARGE SCALE GENOMIC DNA]</scope>
    <source>
        <strain evidence="10 11">DSM 18704</strain>
    </source>
</reference>
<name>A0A239IVX6_9BACT</name>
<dbReference type="HAMAP" id="MF_00265">
    <property type="entry name" value="VapC_Nob1"/>
    <property type="match status" value="1"/>
</dbReference>
<keyword evidence="2 8" id="KW-1277">Toxin-antitoxin system</keyword>
<evidence type="ECO:0000256" key="3">
    <source>
        <dbReference type="ARBA" id="ARBA00022722"/>
    </source>
</evidence>
<dbReference type="GO" id="GO:0090729">
    <property type="term" value="F:toxin activity"/>
    <property type="evidence" value="ECO:0007669"/>
    <property type="project" value="UniProtKB-KW"/>
</dbReference>
<feature type="binding site" evidence="8">
    <location>
        <position position="7"/>
    </location>
    <ligand>
        <name>Mg(2+)</name>
        <dbReference type="ChEBI" id="CHEBI:18420"/>
    </ligand>
</feature>
<dbReference type="Gene3D" id="3.40.50.1010">
    <property type="entry name" value="5'-nuclease"/>
    <property type="match status" value="1"/>
</dbReference>
<dbReference type="OrthoDB" id="9815354at2"/>
<dbReference type="CDD" id="cd18746">
    <property type="entry name" value="PIN_VapC4-5_FitB-like"/>
    <property type="match status" value="1"/>
</dbReference>
<proteinExistence type="inferred from homology"/>
<evidence type="ECO:0000256" key="6">
    <source>
        <dbReference type="ARBA" id="ARBA00022842"/>
    </source>
</evidence>
<dbReference type="InterPro" id="IPR029060">
    <property type="entry name" value="PIN-like_dom_sf"/>
</dbReference>
<keyword evidence="6 8" id="KW-0460">Magnesium</keyword>
<dbReference type="GO" id="GO:0000287">
    <property type="term" value="F:magnesium ion binding"/>
    <property type="evidence" value="ECO:0007669"/>
    <property type="project" value="UniProtKB-UniRule"/>
</dbReference>
<dbReference type="InterPro" id="IPR050556">
    <property type="entry name" value="Type_II_TA_system_RNase"/>
</dbReference>
<evidence type="ECO:0000256" key="8">
    <source>
        <dbReference type="HAMAP-Rule" id="MF_00265"/>
    </source>
</evidence>
<dbReference type="Proteomes" id="UP000198356">
    <property type="component" value="Unassembled WGS sequence"/>
</dbReference>
<gene>
    <name evidence="8" type="primary">vapC</name>
    <name evidence="10" type="ORF">SAMN05421770_103308</name>
</gene>
<dbReference type="PANTHER" id="PTHR33653:SF1">
    <property type="entry name" value="RIBONUCLEASE VAPC2"/>
    <property type="match status" value="1"/>
</dbReference>
<evidence type="ECO:0000256" key="5">
    <source>
        <dbReference type="ARBA" id="ARBA00022801"/>
    </source>
</evidence>
<dbReference type="AlphaFoldDB" id="A0A239IVX6"/>
<dbReference type="GO" id="GO:0004540">
    <property type="term" value="F:RNA nuclease activity"/>
    <property type="evidence" value="ECO:0007669"/>
    <property type="project" value="InterPro"/>
</dbReference>
<keyword evidence="5 8" id="KW-0378">Hydrolase</keyword>
<evidence type="ECO:0000313" key="10">
    <source>
        <dbReference type="EMBL" id="SNS97719.1"/>
    </source>
</evidence>
<evidence type="ECO:0000256" key="2">
    <source>
        <dbReference type="ARBA" id="ARBA00022649"/>
    </source>
</evidence>
<evidence type="ECO:0000256" key="1">
    <source>
        <dbReference type="ARBA" id="ARBA00001946"/>
    </source>
</evidence>
<organism evidence="10 11">
    <name type="scientific">Granulicella rosea</name>
    <dbReference type="NCBI Taxonomy" id="474952"/>
    <lineage>
        <taxon>Bacteria</taxon>
        <taxon>Pseudomonadati</taxon>
        <taxon>Acidobacteriota</taxon>
        <taxon>Terriglobia</taxon>
        <taxon>Terriglobales</taxon>
        <taxon>Acidobacteriaceae</taxon>
        <taxon>Granulicella</taxon>
    </lineage>
</organism>
<comment type="cofactor">
    <cofactor evidence="1 8">
        <name>Mg(2+)</name>
        <dbReference type="ChEBI" id="CHEBI:18420"/>
    </cofactor>
</comment>
<evidence type="ECO:0000256" key="4">
    <source>
        <dbReference type="ARBA" id="ARBA00022723"/>
    </source>
</evidence>
<evidence type="ECO:0000256" key="7">
    <source>
        <dbReference type="ARBA" id="ARBA00038093"/>
    </source>
</evidence>
<comment type="similarity">
    <text evidence="7 8">Belongs to the PINc/VapC protein family.</text>
</comment>